<dbReference type="InterPro" id="IPR008979">
    <property type="entry name" value="Galactose-bd-like_sf"/>
</dbReference>
<dbReference type="Gene3D" id="3.40.50.1820">
    <property type="entry name" value="alpha/beta hydrolase"/>
    <property type="match status" value="1"/>
</dbReference>
<dbReference type="InterPro" id="IPR000383">
    <property type="entry name" value="Xaa-Pro-like_dom"/>
</dbReference>
<dbReference type="InterPro" id="IPR005674">
    <property type="entry name" value="CocE/Ser_esterase"/>
</dbReference>
<dbReference type="PANTHER" id="PTHR43056">
    <property type="entry name" value="PEPTIDASE S9 PROLYL OLIGOPEPTIDASE"/>
    <property type="match status" value="1"/>
</dbReference>
<protein>
    <submittedName>
        <fullName evidence="3">Alpha/Beta hydrolase protein</fullName>
    </submittedName>
</protein>
<dbReference type="Pfam" id="PF08530">
    <property type="entry name" value="PepX_C"/>
    <property type="match status" value="1"/>
</dbReference>
<dbReference type="InterPro" id="IPR029058">
    <property type="entry name" value="AB_hydrolase_fold"/>
</dbReference>
<evidence type="ECO:0000259" key="2">
    <source>
        <dbReference type="SMART" id="SM00939"/>
    </source>
</evidence>
<dbReference type="SMART" id="SM00939">
    <property type="entry name" value="PepX_C"/>
    <property type="match status" value="1"/>
</dbReference>
<dbReference type="InterPro" id="IPR050585">
    <property type="entry name" value="Xaa-Pro_dipeptidyl-ppase/CocE"/>
</dbReference>
<dbReference type="Gene3D" id="1.10.3020.20">
    <property type="match status" value="1"/>
</dbReference>
<organism evidence="3 4">
    <name type="scientific">Aspergillus pseudonomiae</name>
    <dbReference type="NCBI Taxonomy" id="1506151"/>
    <lineage>
        <taxon>Eukaryota</taxon>
        <taxon>Fungi</taxon>
        <taxon>Dikarya</taxon>
        <taxon>Ascomycota</taxon>
        <taxon>Pezizomycotina</taxon>
        <taxon>Eurotiomycetes</taxon>
        <taxon>Eurotiomycetidae</taxon>
        <taxon>Eurotiales</taxon>
        <taxon>Aspergillaceae</taxon>
        <taxon>Aspergillus</taxon>
        <taxon>Aspergillus subgen. Circumdati</taxon>
    </lineage>
</organism>
<dbReference type="Pfam" id="PF02129">
    <property type="entry name" value="Peptidase_S15"/>
    <property type="match status" value="1"/>
</dbReference>
<name>A0A5N7D318_9EURO</name>
<evidence type="ECO:0000313" key="3">
    <source>
        <dbReference type="EMBL" id="KAE8400812.1"/>
    </source>
</evidence>
<dbReference type="RefSeq" id="XP_031938131.1">
    <property type="nucleotide sequence ID" value="XM_032085190.1"/>
</dbReference>
<keyword evidence="4" id="KW-1185">Reference proteome</keyword>
<dbReference type="EMBL" id="ML736810">
    <property type="protein sequence ID" value="KAE8400812.1"/>
    <property type="molecule type" value="Genomic_DNA"/>
</dbReference>
<dbReference type="GeneID" id="43669881"/>
<evidence type="ECO:0000256" key="1">
    <source>
        <dbReference type="ARBA" id="ARBA00022801"/>
    </source>
</evidence>
<feature type="domain" description="Xaa-Pro dipeptidyl-peptidase C-terminal" evidence="2">
    <location>
        <begin position="289"/>
        <end position="485"/>
    </location>
</feature>
<dbReference type="Gene3D" id="2.60.120.260">
    <property type="entry name" value="Galactose-binding domain-like"/>
    <property type="match status" value="1"/>
</dbReference>
<accession>A0A5N7D318</accession>
<sequence length="485" mass="54466">MNVTAAHARYPGFNQTTEILKNGTIRRHGARPLTTDILFHRDVPVKLRDNVTMYTDIYRPVGDETLPAIVAWSPYGKEVGGQWLDDITDRDGVPLGAVSELQKFGGPDPAYWVQQGYAVLNPDARGADSSEGNTTFWGRQLAEDGYDFVEWAAEQDWCSGEIGMSGNSWLAISQWFIAAQKPPHLSAIAPWEALTDMYRDSSNRGGIAVAAFNEEIITTFSGPNYIEDVPRMTLNNQLMNIYWEDKMAQLDNITLPAYVVASYTNAWLRVHNTSEWYDYYRAQHMEDLNRFFDHYLKDKVNGWESTPRIRLAILDPGHGDELNRPESEWPLSGMQNTCLYLHPNGSLSSQYPTTASRVTQLIGYMNLRLWVQGLGSDDMELAITVQKTDASGNVYNISSVGETSSTISATGYLRVSARQLDKAKSTPAEPYYTFDREQLLLNDEVVLVEIGISPMAMRFYPGEHPRLTVAATEETFDPALNTAIK</sequence>
<dbReference type="PANTHER" id="PTHR43056:SF10">
    <property type="entry name" value="COCE_NOND FAMILY, PUTATIVE (AFU_ORTHOLOGUE AFUA_7G00600)-RELATED"/>
    <property type="match status" value="1"/>
</dbReference>
<evidence type="ECO:0000313" key="4">
    <source>
        <dbReference type="Proteomes" id="UP000325579"/>
    </source>
</evidence>
<dbReference type="AlphaFoldDB" id="A0A5N7D318"/>
<keyword evidence="1 3" id="KW-0378">Hydrolase</keyword>
<dbReference type="Proteomes" id="UP000325579">
    <property type="component" value="Unassembled WGS sequence"/>
</dbReference>
<gene>
    <name evidence="3" type="ORF">BDV37DRAFT_274184</name>
</gene>
<dbReference type="NCBIfam" id="TIGR00976">
    <property type="entry name" value="CocE_NonD"/>
    <property type="match status" value="1"/>
</dbReference>
<proteinExistence type="predicted"/>
<dbReference type="OrthoDB" id="2578740at2759"/>
<reference evidence="3 4" key="1">
    <citation type="submission" date="2019-04" db="EMBL/GenBank/DDBJ databases">
        <authorList>
            <consortium name="DOE Joint Genome Institute"/>
            <person name="Mondo S."/>
            <person name="Kjaerbolling I."/>
            <person name="Vesth T."/>
            <person name="Frisvad J.C."/>
            <person name="Nybo J.L."/>
            <person name="Theobald S."/>
            <person name="Kildgaard S."/>
            <person name="Isbrandt T."/>
            <person name="Kuo A."/>
            <person name="Sato A."/>
            <person name="Lyhne E.K."/>
            <person name="Kogle M.E."/>
            <person name="Wiebenga A."/>
            <person name="Kun R.S."/>
            <person name="Lubbers R.J."/>
            <person name="Makela M.R."/>
            <person name="Barry K."/>
            <person name="Chovatia M."/>
            <person name="Clum A."/>
            <person name="Daum C."/>
            <person name="Haridas S."/>
            <person name="He G."/>
            <person name="LaButti K."/>
            <person name="Lipzen A."/>
            <person name="Riley R."/>
            <person name="Salamov A."/>
            <person name="Simmons B.A."/>
            <person name="Magnuson J.K."/>
            <person name="Henrissat B."/>
            <person name="Mortensen U.H."/>
            <person name="Larsen T.O."/>
            <person name="Devries R.P."/>
            <person name="Grigoriev I.V."/>
            <person name="Machida M."/>
            <person name="Baker S.E."/>
            <person name="Andersen M.R."/>
            <person name="Cantor M.N."/>
            <person name="Hua S.X."/>
        </authorList>
    </citation>
    <scope>NUCLEOTIDE SEQUENCE [LARGE SCALE GENOMIC DNA]</scope>
    <source>
        <strain evidence="3 4">CBS 119388</strain>
    </source>
</reference>
<dbReference type="GO" id="GO:0008239">
    <property type="term" value="F:dipeptidyl-peptidase activity"/>
    <property type="evidence" value="ECO:0007669"/>
    <property type="project" value="InterPro"/>
</dbReference>
<dbReference type="InterPro" id="IPR013736">
    <property type="entry name" value="Xaa-Pro_dipept_C"/>
</dbReference>
<dbReference type="SUPFAM" id="SSF49785">
    <property type="entry name" value="Galactose-binding domain-like"/>
    <property type="match status" value="1"/>
</dbReference>
<dbReference type="SUPFAM" id="SSF53474">
    <property type="entry name" value="alpha/beta-Hydrolases"/>
    <property type="match status" value="1"/>
</dbReference>